<protein>
    <submittedName>
        <fullName evidence="2">Uncharacterized protein</fullName>
    </submittedName>
</protein>
<proteinExistence type="predicted"/>
<feature type="compositionally biased region" description="Basic residues" evidence="1">
    <location>
        <begin position="26"/>
        <end position="43"/>
    </location>
</feature>
<evidence type="ECO:0000313" key="2">
    <source>
        <dbReference type="EMBL" id="KAL3690318.1"/>
    </source>
</evidence>
<name>A0ABD3HFI9_9MARC</name>
<comment type="caution">
    <text evidence="2">The sequence shown here is derived from an EMBL/GenBank/DDBJ whole genome shotgun (WGS) entry which is preliminary data.</text>
</comment>
<feature type="compositionally biased region" description="Low complexity" evidence="1">
    <location>
        <begin position="7"/>
        <end position="20"/>
    </location>
</feature>
<feature type="region of interest" description="Disordered" evidence="1">
    <location>
        <begin position="1"/>
        <end position="72"/>
    </location>
</feature>
<feature type="compositionally biased region" description="Basic and acidic residues" evidence="1">
    <location>
        <begin position="58"/>
        <end position="72"/>
    </location>
</feature>
<dbReference type="AlphaFoldDB" id="A0ABD3HFI9"/>
<organism evidence="2 3">
    <name type="scientific">Riccia sorocarpa</name>
    <dbReference type="NCBI Taxonomy" id="122646"/>
    <lineage>
        <taxon>Eukaryota</taxon>
        <taxon>Viridiplantae</taxon>
        <taxon>Streptophyta</taxon>
        <taxon>Embryophyta</taxon>
        <taxon>Marchantiophyta</taxon>
        <taxon>Marchantiopsida</taxon>
        <taxon>Marchantiidae</taxon>
        <taxon>Marchantiales</taxon>
        <taxon>Ricciaceae</taxon>
        <taxon>Riccia</taxon>
    </lineage>
</organism>
<evidence type="ECO:0000313" key="3">
    <source>
        <dbReference type="Proteomes" id="UP001633002"/>
    </source>
</evidence>
<dbReference type="Proteomes" id="UP001633002">
    <property type="component" value="Unassembled WGS sequence"/>
</dbReference>
<dbReference type="EMBL" id="JBJQOH010000004">
    <property type="protein sequence ID" value="KAL3690318.1"/>
    <property type="molecule type" value="Genomic_DNA"/>
</dbReference>
<keyword evidence="3" id="KW-1185">Reference proteome</keyword>
<accession>A0ABD3HFI9</accession>
<evidence type="ECO:0000256" key="1">
    <source>
        <dbReference type="SAM" id="MobiDB-lite"/>
    </source>
</evidence>
<reference evidence="2 3" key="1">
    <citation type="submission" date="2024-09" db="EMBL/GenBank/DDBJ databases">
        <title>Chromosome-scale assembly of Riccia sorocarpa.</title>
        <authorList>
            <person name="Paukszto L."/>
        </authorList>
    </citation>
    <scope>NUCLEOTIDE SEQUENCE [LARGE SCALE GENOMIC DNA]</scope>
    <source>
        <strain evidence="2">LP-2024</strain>
        <tissue evidence="2">Aerial parts of the thallus</tissue>
    </source>
</reference>
<gene>
    <name evidence="2" type="ORF">R1sor_016627</name>
</gene>
<sequence>MGRNTSDTDMYSESSSSSYSDPDDRRRHRTTSKGKKKRRRQKRSFYGNSSSSNSDPDFDIRSRSSSDSDCDIRSRSCRSKLAKLEGQIDTFVFKRVTWNLWKAMRAHGRRVFGLLQFMEEVGLFLRRAVVPRVKLTLAEKFLDGVARNRLLRLGYHGSCARNREGGEDKSKRRKLSRRKHGSVVDTAVGMVASRDAMINHIKLEHDLSLRMWKDSSQKEGEILPGVLVTWGGLSTMCEVCTLDRGGGDPATNSYRKTFNSRRKNKRSSSLQWKARYFG</sequence>